<dbReference type="Pfam" id="PF23885">
    <property type="entry name" value="DUF7238"/>
    <property type="match status" value="1"/>
</dbReference>
<dbReference type="AlphaFoldDB" id="A0A0V9R6J3"/>
<dbReference type="Proteomes" id="UP000528504">
    <property type="component" value="Unassembled WGS sequence"/>
</dbReference>
<geneLocation type="plasmid" evidence="3">
    <name>pmty18780-3 dna</name>
</geneLocation>
<evidence type="ECO:0000313" key="3">
    <source>
        <dbReference type="Proteomes" id="UP000509260"/>
    </source>
</evidence>
<dbReference type="InterPro" id="IPR055662">
    <property type="entry name" value="DUF7238"/>
</dbReference>
<geneLocation type="plasmid" evidence="1">
    <name>pMTY18780-3</name>
</geneLocation>
<dbReference type="EMBL" id="AP023200">
    <property type="protein sequence ID" value="BCG39714.1"/>
    <property type="molecule type" value="Genomic_DNA"/>
</dbReference>
<protein>
    <recommendedName>
        <fullName evidence="5">Phage protein</fullName>
    </recommendedName>
</protein>
<dbReference type="EMBL" id="AATJQG010000030">
    <property type="protein sequence ID" value="EFM0518218.1"/>
    <property type="molecule type" value="Genomic_DNA"/>
</dbReference>
<accession>A0A0V9R6J3</accession>
<dbReference type="Proteomes" id="UP000509260">
    <property type="component" value="Plasmid pMTY18780-3"/>
</dbReference>
<organism evidence="2 4">
    <name type="scientific">Escherichia coli</name>
    <dbReference type="NCBI Taxonomy" id="562"/>
    <lineage>
        <taxon>Bacteria</taxon>
        <taxon>Pseudomonadati</taxon>
        <taxon>Pseudomonadota</taxon>
        <taxon>Gammaproteobacteria</taxon>
        <taxon>Enterobacterales</taxon>
        <taxon>Enterobacteriaceae</taxon>
        <taxon>Escherichia</taxon>
    </lineage>
</organism>
<keyword evidence="1" id="KW-0614">Plasmid</keyword>
<evidence type="ECO:0000313" key="4">
    <source>
        <dbReference type="Proteomes" id="UP000528504"/>
    </source>
</evidence>
<dbReference type="GeneID" id="86948653"/>
<dbReference type="RefSeq" id="WP_000125192.1">
    <property type="nucleotide sequence ID" value="NZ_AP022542.1"/>
</dbReference>
<gene>
    <name evidence="2" type="ORF">CF22_004288</name>
    <name evidence="1" type="ORF">TUM18780_48760</name>
</gene>
<sequence>MTAIKKLYDAANVALDVIDDEVAKGFPEPDWAHQLRNAIAEMTPPDPTPDETDWQRFIRMYAQEIGPTPTAEQAMLLKYFKEAGEDLPIDDSAYWFHCAWRKYDVIFTQGMGSKDMVVWHLLHIDTAVDRVIEQFFPKQED</sequence>
<reference evidence="2 4" key="1">
    <citation type="submission" date="2018-08" db="EMBL/GenBank/DDBJ databases">
        <authorList>
            <consortium name="GenomeTrakr network: Whole genome sequencing for foodborne pathogen traceback"/>
        </authorList>
    </citation>
    <scope>NUCLEOTIDE SEQUENCE [LARGE SCALE GENOMIC DNA]</scope>
    <source>
        <strain evidence="2 4">AZ-TG60901</strain>
    </source>
</reference>
<name>A0A0V9R6J3_ECOLX</name>
<proteinExistence type="predicted"/>
<evidence type="ECO:0000313" key="1">
    <source>
        <dbReference type="EMBL" id="BCG39714.1"/>
    </source>
</evidence>
<evidence type="ECO:0008006" key="5">
    <source>
        <dbReference type="Google" id="ProtNLM"/>
    </source>
</evidence>
<evidence type="ECO:0000313" key="2">
    <source>
        <dbReference type="EMBL" id="EFM0518218.1"/>
    </source>
</evidence>
<reference evidence="1 3" key="2">
    <citation type="submission" date="2020-06" db="EMBL/GenBank/DDBJ databases">
        <title>Whole-genome sequencing of blaNDM-5 positive Escherichia coli isolated from a Japanese patient with no history of travel abroad.</title>
        <authorList>
            <person name="Ito Y."/>
            <person name="Aoki K."/>
            <person name="Nakayama N."/>
            <person name="Ohtsuka M."/>
            <person name="Ota M."/>
            <person name="Kaneko N."/>
            <person name="Yoshida M."/>
            <person name="Ishii Y."/>
            <person name="Tateda K."/>
            <person name="Matsuse H."/>
        </authorList>
    </citation>
    <scope>NUCLEOTIDE SEQUENCE [LARGE SCALE GENOMIC DNA]</scope>
    <source>
        <strain evidence="1 3">TUM18780</strain>
        <plasmid evidence="1">pMTY18780-3</plasmid>
        <plasmid evidence="3">pmty18780-3 dna</plasmid>
    </source>
</reference>